<name>A0A8H7ZQ82_9FUNG</name>
<dbReference type="SUPFAM" id="SSF52540">
    <property type="entry name" value="P-loop containing nucleoside triphosphate hydrolases"/>
    <property type="match status" value="1"/>
</dbReference>
<dbReference type="Pfam" id="PF00005">
    <property type="entry name" value="ABC_tran"/>
    <property type="match status" value="1"/>
</dbReference>
<evidence type="ECO:0000259" key="3">
    <source>
        <dbReference type="Pfam" id="PF00005"/>
    </source>
</evidence>
<feature type="region of interest" description="Disordered" evidence="2">
    <location>
        <begin position="137"/>
        <end position="169"/>
    </location>
</feature>
<dbReference type="AlphaFoldDB" id="A0A8H7ZQ82"/>
<accession>A0A8H7ZQ82</accession>
<dbReference type="PANTHER" id="PTHR19211">
    <property type="entry name" value="ATP-BINDING TRANSPORT PROTEIN-RELATED"/>
    <property type="match status" value="1"/>
</dbReference>
<feature type="non-terminal residue" evidence="4">
    <location>
        <position position="1"/>
    </location>
</feature>
<keyword evidence="4" id="KW-0378">Hydrolase</keyword>
<evidence type="ECO:0000313" key="5">
    <source>
        <dbReference type="Proteomes" id="UP000673691"/>
    </source>
</evidence>
<evidence type="ECO:0000313" key="4">
    <source>
        <dbReference type="EMBL" id="KAG5457112.1"/>
    </source>
</evidence>
<dbReference type="EMBL" id="JAEFCI010010610">
    <property type="protein sequence ID" value="KAG5457112.1"/>
    <property type="molecule type" value="Genomic_DNA"/>
</dbReference>
<evidence type="ECO:0000256" key="2">
    <source>
        <dbReference type="SAM" id="MobiDB-lite"/>
    </source>
</evidence>
<keyword evidence="5" id="KW-1185">Reference proteome</keyword>
<dbReference type="Proteomes" id="UP000673691">
    <property type="component" value="Unassembled WGS sequence"/>
</dbReference>
<dbReference type="InterPro" id="IPR003439">
    <property type="entry name" value="ABC_transporter-like_ATP-bd"/>
</dbReference>
<dbReference type="GO" id="GO:0005524">
    <property type="term" value="F:ATP binding"/>
    <property type="evidence" value="ECO:0007669"/>
    <property type="project" value="InterPro"/>
</dbReference>
<dbReference type="PANTHER" id="PTHR19211:SF5">
    <property type="entry name" value="ELONGATION FACTOR 3A-RELATED"/>
    <property type="match status" value="1"/>
</dbReference>
<gene>
    <name evidence="4" type="ORF">BJ554DRAFT_2962</name>
</gene>
<comment type="caution">
    <text evidence="4">The sequence shown here is derived from an EMBL/GenBank/DDBJ whole genome shotgun (WGS) entry which is preliminary data.</text>
</comment>
<sequence>QKEIEKHLVDVGLDPEFATHAHIRGLSGGQKVRLVIGAAMWNRPHMLVLDEPTNYLDRDSLGALASAIKEYGGGVVMITHNSEFSSALCGEVWAVKDGQLTASGHNWVVGNGSGPKIKEKEEEDQFDAMGNKITVSKKKKLTGKELRQKKKDRAARRKRGEEVFSDEDD</sequence>
<protein>
    <submittedName>
        <fullName evidence="4">P-loop containing nucleoside triphosphate hydrolase protein</fullName>
    </submittedName>
</protein>
<dbReference type="Gene3D" id="3.40.50.300">
    <property type="entry name" value="P-loop containing nucleotide triphosphate hydrolases"/>
    <property type="match status" value="1"/>
</dbReference>
<keyword evidence="1" id="KW-0677">Repeat</keyword>
<evidence type="ECO:0000256" key="1">
    <source>
        <dbReference type="ARBA" id="ARBA00022737"/>
    </source>
</evidence>
<dbReference type="InterPro" id="IPR027417">
    <property type="entry name" value="P-loop_NTPase"/>
</dbReference>
<feature type="domain" description="ABC transporter" evidence="3">
    <location>
        <begin position="4"/>
        <end position="54"/>
    </location>
</feature>
<dbReference type="GO" id="GO:0016887">
    <property type="term" value="F:ATP hydrolysis activity"/>
    <property type="evidence" value="ECO:0007669"/>
    <property type="project" value="InterPro"/>
</dbReference>
<feature type="compositionally biased region" description="Basic residues" evidence="2">
    <location>
        <begin position="137"/>
        <end position="158"/>
    </location>
</feature>
<dbReference type="InterPro" id="IPR050611">
    <property type="entry name" value="ABCF"/>
</dbReference>
<dbReference type="OrthoDB" id="2110130at2759"/>
<proteinExistence type="predicted"/>
<reference evidence="4 5" key="1">
    <citation type="journal article" name="Sci. Rep.">
        <title>Genome-scale phylogenetic analyses confirm Olpidium as the closest living zoosporic fungus to the non-flagellated, terrestrial fungi.</title>
        <authorList>
            <person name="Chang Y."/>
            <person name="Rochon D."/>
            <person name="Sekimoto S."/>
            <person name="Wang Y."/>
            <person name="Chovatia M."/>
            <person name="Sandor L."/>
            <person name="Salamov A."/>
            <person name="Grigoriev I.V."/>
            <person name="Stajich J.E."/>
            <person name="Spatafora J.W."/>
        </authorList>
    </citation>
    <scope>NUCLEOTIDE SEQUENCE [LARGE SCALE GENOMIC DNA]</scope>
    <source>
        <strain evidence="4">S191</strain>
    </source>
</reference>
<organism evidence="4 5">
    <name type="scientific">Olpidium bornovanus</name>
    <dbReference type="NCBI Taxonomy" id="278681"/>
    <lineage>
        <taxon>Eukaryota</taxon>
        <taxon>Fungi</taxon>
        <taxon>Fungi incertae sedis</taxon>
        <taxon>Olpidiomycota</taxon>
        <taxon>Olpidiomycotina</taxon>
        <taxon>Olpidiomycetes</taxon>
        <taxon>Olpidiales</taxon>
        <taxon>Olpidiaceae</taxon>
        <taxon>Olpidium</taxon>
    </lineage>
</organism>